<feature type="transmembrane region" description="Helical" evidence="8">
    <location>
        <begin position="324"/>
        <end position="348"/>
    </location>
</feature>
<name>A5E5H2_LODEL</name>
<evidence type="ECO:0000256" key="4">
    <source>
        <dbReference type="ARBA" id="ARBA00022989"/>
    </source>
</evidence>
<dbReference type="GeneID" id="5231100"/>
<accession>A5E5H2</accession>
<dbReference type="OrthoDB" id="44789at2759"/>
<keyword evidence="10" id="KW-1185">Reference proteome</keyword>
<feature type="transmembrane region" description="Helical" evidence="8">
    <location>
        <begin position="402"/>
        <end position="427"/>
    </location>
</feature>
<evidence type="ECO:0000313" key="10">
    <source>
        <dbReference type="Proteomes" id="UP000001996"/>
    </source>
</evidence>
<dbReference type="VEuPathDB" id="FungiDB:LELG_04861"/>
<reference evidence="9 10" key="1">
    <citation type="journal article" date="2009" name="Nature">
        <title>Evolution of pathogenicity and sexual reproduction in eight Candida genomes.</title>
        <authorList>
            <person name="Butler G."/>
            <person name="Rasmussen M.D."/>
            <person name="Lin M.F."/>
            <person name="Santos M.A."/>
            <person name="Sakthikumar S."/>
            <person name="Munro C.A."/>
            <person name="Rheinbay E."/>
            <person name="Grabherr M."/>
            <person name="Forche A."/>
            <person name="Reedy J.L."/>
            <person name="Agrafioti I."/>
            <person name="Arnaud M.B."/>
            <person name="Bates S."/>
            <person name="Brown A.J."/>
            <person name="Brunke S."/>
            <person name="Costanzo M.C."/>
            <person name="Fitzpatrick D.A."/>
            <person name="de Groot P.W."/>
            <person name="Harris D."/>
            <person name="Hoyer L.L."/>
            <person name="Hube B."/>
            <person name="Klis F.M."/>
            <person name="Kodira C."/>
            <person name="Lennard N."/>
            <person name="Logue M.E."/>
            <person name="Martin R."/>
            <person name="Neiman A.M."/>
            <person name="Nikolaou E."/>
            <person name="Quail M.A."/>
            <person name="Quinn J."/>
            <person name="Santos M.C."/>
            <person name="Schmitzberger F.F."/>
            <person name="Sherlock G."/>
            <person name="Shah P."/>
            <person name="Silverstein K.A."/>
            <person name="Skrzypek M.S."/>
            <person name="Soll D."/>
            <person name="Staggs R."/>
            <person name="Stansfield I."/>
            <person name="Stumpf M.P."/>
            <person name="Sudbery P.E."/>
            <person name="Srikantha T."/>
            <person name="Zeng Q."/>
            <person name="Berman J."/>
            <person name="Berriman M."/>
            <person name="Heitman J."/>
            <person name="Gow N.A."/>
            <person name="Lorenz M.C."/>
            <person name="Birren B.W."/>
            <person name="Kellis M."/>
            <person name="Cuomo C.A."/>
        </authorList>
    </citation>
    <scope>NUCLEOTIDE SEQUENCE [LARGE SCALE GENOMIC DNA]</scope>
    <source>
        <strain evidence="10">ATCC 11503 / BCRC 21390 / CBS 2605 / JCM 1781 / NBRC 1676 / NRRL YB-4239</strain>
    </source>
</reference>
<dbReference type="GO" id="GO:0005886">
    <property type="term" value="C:plasma membrane"/>
    <property type="evidence" value="ECO:0007669"/>
    <property type="project" value="TreeGrafter"/>
</dbReference>
<dbReference type="InterPro" id="IPR014743">
    <property type="entry name" value="Cl-channel_core"/>
</dbReference>
<feature type="transmembrane region" description="Helical" evidence="8">
    <location>
        <begin position="260"/>
        <end position="277"/>
    </location>
</feature>
<dbReference type="PANTHER" id="PTHR45711:SF6">
    <property type="entry name" value="CHLORIDE CHANNEL PROTEIN"/>
    <property type="match status" value="1"/>
</dbReference>
<evidence type="ECO:0000256" key="8">
    <source>
        <dbReference type="SAM" id="Phobius"/>
    </source>
</evidence>
<evidence type="ECO:0000256" key="7">
    <source>
        <dbReference type="ARBA" id="ARBA00023214"/>
    </source>
</evidence>
<comment type="subcellular location">
    <subcellularLocation>
        <location evidence="1">Membrane</location>
        <topology evidence="1">Multi-pass membrane protein</topology>
    </subcellularLocation>
</comment>
<dbReference type="Proteomes" id="UP000001996">
    <property type="component" value="Unassembled WGS sequence"/>
</dbReference>
<keyword evidence="7" id="KW-0868">Chloride</keyword>
<proteinExistence type="predicted"/>
<evidence type="ECO:0000256" key="5">
    <source>
        <dbReference type="ARBA" id="ARBA00023065"/>
    </source>
</evidence>
<keyword evidence="4 8" id="KW-1133">Transmembrane helix</keyword>
<dbReference type="EMBL" id="CH981530">
    <property type="protein sequence ID" value="EDK46680.1"/>
    <property type="molecule type" value="Genomic_DNA"/>
</dbReference>
<dbReference type="GO" id="GO:0005769">
    <property type="term" value="C:early endosome"/>
    <property type="evidence" value="ECO:0007669"/>
    <property type="project" value="TreeGrafter"/>
</dbReference>
<dbReference type="SUPFAM" id="SSF81340">
    <property type="entry name" value="Clc chloride channel"/>
    <property type="match status" value="1"/>
</dbReference>
<dbReference type="OMA" id="SCCILNI"/>
<organism evidence="9 10">
    <name type="scientific">Lodderomyces elongisporus (strain ATCC 11503 / CBS 2605 / JCM 1781 / NBRC 1676 / NRRL YB-4239)</name>
    <name type="common">Yeast</name>
    <name type="synonym">Saccharomyces elongisporus</name>
    <dbReference type="NCBI Taxonomy" id="379508"/>
    <lineage>
        <taxon>Eukaryota</taxon>
        <taxon>Fungi</taxon>
        <taxon>Dikarya</taxon>
        <taxon>Ascomycota</taxon>
        <taxon>Saccharomycotina</taxon>
        <taxon>Pichiomycetes</taxon>
        <taxon>Debaryomycetaceae</taxon>
        <taxon>Candida/Lodderomyces clade</taxon>
        <taxon>Lodderomyces</taxon>
    </lineage>
</organism>
<dbReference type="PRINTS" id="PR00762">
    <property type="entry name" value="CLCHANNEL"/>
</dbReference>
<dbReference type="InterPro" id="IPR001807">
    <property type="entry name" value="ClC"/>
</dbReference>
<evidence type="ECO:0000256" key="3">
    <source>
        <dbReference type="ARBA" id="ARBA00022692"/>
    </source>
</evidence>
<evidence type="ECO:0000256" key="6">
    <source>
        <dbReference type="ARBA" id="ARBA00023136"/>
    </source>
</evidence>
<dbReference type="HOGENOM" id="CLU_003181_2_2_1"/>
<evidence type="ECO:0000313" key="9">
    <source>
        <dbReference type="EMBL" id="EDK46680.1"/>
    </source>
</evidence>
<evidence type="ECO:0000256" key="1">
    <source>
        <dbReference type="ARBA" id="ARBA00004141"/>
    </source>
</evidence>
<dbReference type="eggNOG" id="KOG0475">
    <property type="taxonomic scope" value="Eukaryota"/>
</dbReference>
<dbReference type="PANTHER" id="PTHR45711">
    <property type="entry name" value="CHLORIDE CHANNEL PROTEIN"/>
    <property type="match status" value="1"/>
</dbReference>
<keyword evidence="3 8" id="KW-0812">Transmembrane</keyword>
<keyword evidence="5" id="KW-0406">Ion transport</keyword>
<feature type="transmembrane region" description="Helical" evidence="8">
    <location>
        <begin position="123"/>
        <end position="147"/>
    </location>
</feature>
<feature type="transmembrane region" description="Helical" evidence="8">
    <location>
        <begin position="604"/>
        <end position="623"/>
    </location>
</feature>
<sequence>MNTIQQKSGSSVLYIVEDDIPTLSYRPSSSSSSTSATTSSTFNSYQDANVPPVIPKIYEQNTFIDWSLEKLLIPRMNFLHGGSNRNININNNYNDNNNDNNSNHNNSTLQYGFSKYVNVSKKWLTVLLSAVILGYVASAIDLISVSLNDLKKGLCLPNKQTKGTDEENGSEWSIFNPYLTCPTEDWYSWLRLLFGTTAVWGNVLVNFPVYLLLAMAFVAGAAFLTINREHLIRQSGIPEIKLIISGFNMNLEKYLGIKTLLYKITGLILVVSSGLWLGKEGPLVHVACCIFNIVHEVVVRFNARSSSSSMRQPPRINEAIRREILSAATATGISVAFNSPIGGVLFVLESMPSYFYPTKIIWISFVSATVAIIGMTGFNSFTDGRNSNFLEQDLFQVNFGNFSWLFMEVVPFCILGFIGGVYGSWFIKLNQKLQNQHFRKRIQLKIARLCKVDAKYGAYLELLLLVTVTTILNFPLEIAKLPLNSYLKLLFKECPKTAVDQPNATNFLCLASNGMTLIKLLYIVIQGFLLTACTFGIDLPGGILMPSLVLGASTGRLFGILSQALQSKFHWESLATCTEKSCVVSPSSYAVIGAASFMTGITKLTMTVVVLMFEITGAVTYVLPIMCGVMTAKFVNDWLTPSNIYDTWLQNNYNQPGDKDFHGLVNEGKGTGLVSFSNLTTTIKSKLPDVTVKSLMIPVAQMKCLCLIGGINGTPYTRTSLTTFVSEDSHEGYPLISDYEDPVYLGYVNKRELLQQLFNLDQQEHEDLHRPISFQVENLPKSALSKQLHYERQLTDFIALDLKVERSKLYTNDLSPAVLILEEFEKLHLNHLVILRQDNAKDEVMAGFIDRFILSTTINDKFRALVDELDDFEAINSYDLETAGILNERDNDEGLDEWLSLRQNRKSIELIT</sequence>
<dbReference type="GO" id="GO:0005247">
    <property type="term" value="F:voltage-gated chloride channel activity"/>
    <property type="evidence" value="ECO:0007669"/>
    <property type="project" value="TreeGrafter"/>
</dbReference>
<dbReference type="Pfam" id="PF00654">
    <property type="entry name" value="Voltage_CLC"/>
    <property type="match status" value="1"/>
</dbReference>
<evidence type="ECO:0008006" key="11">
    <source>
        <dbReference type="Google" id="ProtNLM"/>
    </source>
</evidence>
<dbReference type="CDD" id="cd03684">
    <property type="entry name" value="ClC_3_like"/>
    <property type="match status" value="1"/>
</dbReference>
<feature type="transmembrane region" description="Helical" evidence="8">
    <location>
        <begin position="360"/>
        <end position="381"/>
    </location>
</feature>
<feature type="transmembrane region" description="Helical" evidence="8">
    <location>
        <begin position="520"/>
        <end position="537"/>
    </location>
</feature>
<dbReference type="Gene3D" id="1.10.3080.10">
    <property type="entry name" value="Clc chloride channel"/>
    <property type="match status" value="1"/>
</dbReference>
<dbReference type="AlphaFoldDB" id="A5E5H2"/>
<dbReference type="InParanoid" id="A5E5H2"/>
<keyword evidence="2" id="KW-0813">Transport</keyword>
<gene>
    <name evidence="9" type="ORF">LELG_04861</name>
</gene>
<evidence type="ECO:0000256" key="2">
    <source>
        <dbReference type="ARBA" id="ARBA00022448"/>
    </source>
</evidence>
<feature type="transmembrane region" description="Helical" evidence="8">
    <location>
        <begin position="456"/>
        <end position="476"/>
    </location>
</feature>
<protein>
    <recommendedName>
        <fullName evidence="11">Chloride channel protein</fullName>
    </recommendedName>
</protein>
<feature type="transmembrane region" description="Helical" evidence="8">
    <location>
        <begin position="207"/>
        <end position="226"/>
    </location>
</feature>
<keyword evidence="6 8" id="KW-0472">Membrane</keyword>
<dbReference type="GO" id="GO:0005794">
    <property type="term" value="C:Golgi apparatus"/>
    <property type="evidence" value="ECO:0007669"/>
    <property type="project" value="TreeGrafter"/>
</dbReference>
<dbReference type="KEGG" id="lel:PVL30_005582"/>